<dbReference type="Proteomes" id="UP001556692">
    <property type="component" value="Unassembled WGS sequence"/>
</dbReference>
<dbReference type="RefSeq" id="WP_367957662.1">
    <property type="nucleotide sequence ID" value="NZ_JBDPGJ010000015.1"/>
</dbReference>
<evidence type="ECO:0000256" key="1">
    <source>
        <dbReference type="SAM" id="Phobius"/>
    </source>
</evidence>
<keyword evidence="3" id="KW-1185">Reference proteome</keyword>
<reference evidence="2 3" key="1">
    <citation type="submission" date="2024-05" db="EMBL/GenBank/DDBJ databases">
        <authorList>
            <person name="Jiang F."/>
        </authorList>
    </citation>
    <scope>NUCLEOTIDE SEQUENCE [LARGE SCALE GENOMIC DNA]</scope>
    <source>
        <strain evidence="2 3">LZ166</strain>
    </source>
</reference>
<feature type="transmembrane region" description="Helical" evidence="1">
    <location>
        <begin position="45"/>
        <end position="66"/>
    </location>
</feature>
<comment type="caution">
    <text evidence="2">The sequence shown here is derived from an EMBL/GenBank/DDBJ whole genome shotgun (WGS) entry which is preliminary data.</text>
</comment>
<keyword evidence="1" id="KW-0812">Transmembrane</keyword>
<dbReference type="EMBL" id="JBDPGJ010000015">
    <property type="protein sequence ID" value="MEX0409795.1"/>
    <property type="molecule type" value="Genomic_DNA"/>
</dbReference>
<proteinExistence type="predicted"/>
<feature type="transmembrane region" description="Helical" evidence="1">
    <location>
        <begin position="17"/>
        <end position="33"/>
    </location>
</feature>
<name>A0ABV3STZ4_9HYPH</name>
<keyword evidence="1" id="KW-1133">Transmembrane helix</keyword>
<evidence type="ECO:0000313" key="3">
    <source>
        <dbReference type="Proteomes" id="UP001556692"/>
    </source>
</evidence>
<feature type="non-terminal residue" evidence="2">
    <location>
        <position position="1"/>
    </location>
</feature>
<gene>
    <name evidence="2" type="ORF">ABGN05_29660</name>
</gene>
<accession>A0ABV3STZ4</accession>
<organism evidence="2 3">
    <name type="scientific">Aquibium pacificus</name>
    <dbReference type="NCBI Taxonomy" id="3153579"/>
    <lineage>
        <taxon>Bacteria</taxon>
        <taxon>Pseudomonadati</taxon>
        <taxon>Pseudomonadota</taxon>
        <taxon>Alphaproteobacteria</taxon>
        <taxon>Hyphomicrobiales</taxon>
        <taxon>Phyllobacteriaceae</taxon>
        <taxon>Aquibium</taxon>
    </lineage>
</organism>
<protein>
    <submittedName>
        <fullName evidence="2">Uncharacterized protein</fullName>
    </submittedName>
</protein>
<sequence length="67" mass="7283">GILVIPPLATITISKKLIIVGLFTFGCIVAIRTDSPFLAFPEYPAIHIIAHGALMAFAGLIISWFWD</sequence>
<keyword evidence="1" id="KW-0472">Membrane</keyword>
<evidence type="ECO:0000313" key="2">
    <source>
        <dbReference type="EMBL" id="MEX0409795.1"/>
    </source>
</evidence>